<feature type="compositionally biased region" description="Basic residues" evidence="1">
    <location>
        <begin position="753"/>
        <end position="765"/>
    </location>
</feature>
<feature type="compositionally biased region" description="Polar residues" evidence="1">
    <location>
        <begin position="22"/>
        <end position="31"/>
    </location>
</feature>
<feature type="compositionally biased region" description="Basic and acidic residues" evidence="1">
    <location>
        <begin position="1302"/>
        <end position="1314"/>
    </location>
</feature>
<feature type="compositionally biased region" description="Polar residues" evidence="1">
    <location>
        <begin position="1"/>
        <end position="13"/>
    </location>
</feature>
<organism evidence="2 3">
    <name type="scientific">Lucilia cuprina</name>
    <name type="common">Green bottle fly</name>
    <name type="synonym">Australian sheep blowfly</name>
    <dbReference type="NCBI Taxonomy" id="7375"/>
    <lineage>
        <taxon>Eukaryota</taxon>
        <taxon>Metazoa</taxon>
        <taxon>Ecdysozoa</taxon>
        <taxon>Arthropoda</taxon>
        <taxon>Hexapoda</taxon>
        <taxon>Insecta</taxon>
        <taxon>Pterygota</taxon>
        <taxon>Neoptera</taxon>
        <taxon>Endopterygota</taxon>
        <taxon>Diptera</taxon>
        <taxon>Brachycera</taxon>
        <taxon>Muscomorpha</taxon>
        <taxon>Oestroidea</taxon>
        <taxon>Calliphoridae</taxon>
        <taxon>Luciliinae</taxon>
        <taxon>Lucilia</taxon>
    </lineage>
</organism>
<feature type="region of interest" description="Disordered" evidence="1">
    <location>
        <begin position="1233"/>
        <end position="1262"/>
    </location>
</feature>
<feature type="compositionally biased region" description="Basic and acidic residues" evidence="1">
    <location>
        <begin position="884"/>
        <end position="894"/>
    </location>
</feature>
<feature type="compositionally biased region" description="Acidic residues" evidence="1">
    <location>
        <begin position="708"/>
        <end position="722"/>
    </location>
</feature>
<comment type="caution">
    <text evidence="2">The sequence shown here is derived from an EMBL/GenBank/DDBJ whole genome shotgun (WGS) entry which is preliminary data.</text>
</comment>
<feature type="compositionally biased region" description="Basic and acidic residues" evidence="1">
    <location>
        <begin position="917"/>
        <end position="951"/>
    </location>
</feature>
<feature type="compositionally biased region" description="Low complexity" evidence="1">
    <location>
        <begin position="140"/>
        <end position="160"/>
    </location>
</feature>
<feature type="compositionally biased region" description="Acidic residues" evidence="1">
    <location>
        <begin position="730"/>
        <end position="749"/>
    </location>
</feature>
<proteinExistence type="predicted"/>
<dbReference type="Proteomes" id="UP000037069">
    <property type="component" value="Unassembled WGS sequence"/>
</dbReference>
<feature type="region of interest" description="Disordered" evidence="1">
    <location>
        <begin position="884"/>
        <end position="1002"/>
    </location>
</feature>
<feature type="region of interest" description="Disordered" evidence="1">
    <location>
        <begin position="1027"/>
        <end position="1046"/>
    </location>
</feature>
<dbReference type="EMBL" id="JRES01000501">
    <property type="protein sequence ID" value="KNC30698.1"/>
    <property type="molecule type" value="Genomic_DNA"/>
</dbReference>
<keyword evidence="3" id="KW-1185">Reference proteome</keyword>
<evidence type="ECO:0000256" key="1">
    <source>
        <dbReference type="SAM" id="MobiDB-lite"/>
    </source>
</evidence>
<protein>
    <submittedName>
        <fullName evidence="2">Protein slender lobes</fullName>
    </submittedName>
</protein>
<reference evidence="2 3" key="1">
    <citation type="journal article" date="2015" name="Nat. Commun.">
        <title>Lucilia cuprina genome unlocks parasitic fly biology to underpin future interventions.</title>
        <authorList>
            <person name="Anstead C.A."/>
            <person name="Korhonen P.K."/>
            <person name="Young N.D."/>
            <person name="Hall R.S."/>
            <person name="Jex A.R."/>
            <person name="Murali S.C."/>
            <person name="Hughes D.S."/>
            <person name="Lee S.F."/>
            <person name="Perry T."/>
            <person name="Stroehlein A.J."/>
            <person name="Ansell B.R."/>
            <person name="Breugelmans B."/>
            <person name="Hofmann A."/>
            <person name="Qu J."/>
            <person name="Dugan S."/>
            <person name="Lee S.L."/>
            <person name="Chao H."/>
            <person name="Dinh H."/>
            <person name="Han Y."/>
            <person name="Doddapaneni H.V."/>
            <person name="Worley K.C."/>
            <person name="Muzny D.M."/>
            <person name="Ioannidis P."/>
            <person name="Waterhouse R.M."/>
            <person name="Zdobnov E.M."/>
            <person name="James P.J."/>
            <person name="Bagnall N.H."/>
            <person name="Kotze A.C."/>
            <person name="Gibbs R.A."/>
            <person name="Richards S."/>
            <person name="Batterham P."/>
            <person name="Gasser R.B."/>
        </authorList>
    </citation>
    <scope>NUCLEOTIDE SEQUENCE [LARGE SCALE GENOMIC DNA]</scope>
    <source>
        <strain evidence="2 3">LS</strain>
        <tissue evidence="2">Full body</tissue>
    </source>
</reference>
<feature type="region of interest" description="Disordered" evidence="1">
    <location>
        <begin position="625"/>
        <end position="793"/>
    </location>
</feature>
<dbReference type="OMA" id="IVQVEPC"/>
<dbReference type="OrthoDB" id="8070558at2759"/>
<feature type="compositionally biased region" description="Low complexity" evidence="1">
    <location>
        <begin position="46"/>
        <end position="62"/>
    </location>
</feature>
<gene>
    <name evidence="2" type="ORF">FF38_11741</name>
</gene>
<feature type="compositionally biased region" description="Polar residues" evidence="1">
    <location>
        <begin position="129"/>
        <end position="139"/>
    </location>
</feature>
<evidence type="ECO:0000313" key="3">
    <source>
        <dbReference type="Proteomes" id="UP000037069"/>
    </source>
</evidence>
<name>A0A0L0CE59_LUCCU</name>
<feature type="compositionally biased region" description="Basic and acidic residues" evidence="1">
    <location>
        <begin position="546"/>
        <end position="563"/>
    </location>
</feature>
<accession>A0A0L0CE59</accession>
<feature type="compositionally biased region" description="Basic and acidic residues" evidence="1">
    <location>
        <begin position="961"/>
        <end position="970"/>
    </location>
</feature>
<feature type="compositionally biased region" description="Acidic residues" evidence="1">
    <location>
        <begin position="629"/>
        <end position="650"/>
    </location>
</feature>
<feature type="compositionally biased region" description="Basic and acidic residues" evidence="1">
    <location>
        <begin position="460"/>
        <end position="488"/>
    </location>
</feature>
<feature type="compositionally biased region" description="Basic residues" evidence="1">
    <location>
        <begin position="1235"/>
        <end position="1251"/>
    </location>
</feature>
<evidence type="ECO:0000313" key="2">
    <source>
        <dbReference type="EMBL" id="KNC30698.1"/>
    </source>
</evidence>
<feature type="region of interest" description="Disordered" evidence="1">
    <location>
        <begin position="1"/>
        <end position="199"/>
    </location>
</feature>
<feature type="region of interest" description="Disordered" evidence="1">
    <location>
        <begin position="524"/>
        <end position="576"/>
    </location>
</feature>
<feature type="region of interest" description="Disordered" evidence="1">
    <location>
        <begin position="1293"/>
        <end position="1314"/>
    </location>
</feature>
<feature type="compositionally biased region" description="Polar residues" evidence="1">
    <location>
        <begin position="564"/>
        <end position="574"/>
    </location>
</feature>
<feature type="compositionally biased region" description="Basic and acidic residues" evidence="1">
    <location>
        <begin position="161"/>
        <end position="174"/>
    </location>
</feature>
<feature type="compositionally biased region" description="Basic and acidic residues" evidence="1">
    <location>
        <begin position="656"/>
        <end position="667"/>
    </location>
</feature>
<sequence length="1509" mass="169200">MDTSVTDSASRVTRSLRKRITSVDSDNSSRPGTPVPSKLISISEITASPSRSTRMTRRNSTSGVATPVKTPAKRITASSAVIPENTETITPARRSTRRRSVSVQESDEPSQTGLKIPSFAALDEEKIDSNVQKSSRVTRSQSKSPQQIKSSNNASTTSPKETNENKNKESEDQIMKTNNQKRRKPGPRSKTGENEDVSDVEISVLENQIQEEIKNKSPNITTIILTDDESNAQKDEIQQDTETVASEKNDFQVSDAETVESTNFKLQIDSNSNDSITNLHDTEKSTNLKDDNTANIKSSEELNVVKSGQNESEESISSSINEKTNIAEEHMDDKQNVNVKAENMSEDNLQENEINSSVGKIVELKDDSVKDCTTPQTKVGISSNDKVEILSVSTLTPYRGKDSNVSDCKVISKKVEFVSSPTNDMTIKNIYPKTPASTKTANSFIEVNSSHDGSFQAEKNTLDTHSDDNQVETPKKDDNKEITINSDEVKNKELEMQAQIESKTTPICAFKCIRPLEIVQSSTPINTDASKSEEEQVHSSKSKNTPLKEEITEDSKSETHTTDVEPSSNQNNNEIKWVNPSVKGTTVEGCKLDAVVTRNDANANECRDNADSFVEQVKTNKKKSIIFLSEDEDDEENYQDDKNEDDDECELAPGEKPYKQKHEFHDDEAMEVDDYASGDSMDSEERKEIEDNEIPIDGESIGSHTTDDEHDEYADEEEDSENADSFIVSDNEELECSESNNEDELVDEDTREHNRKKKKTYKRLQRPAESSSSSDEEVETIQEESKENLKGKCISQLDEENRTEENVNEEYAVKSVSNSGEFFIETNNIHNKSSENAILDSSKLSDSALRLQCTAESESDVEEEIEEKLSFSRKEILRKLNQSDRFNKSVRDLNPESDTSPVELDVQAEIPGFKQDNNNEKSESSDEEHTTLSTPDNKKHDSSKFKSESHLGEVSVTSESDADKENEHKSMILAPRRKTDSGLSVSFGNFKKPKSSKGRQEWQRSFTIDVTVKGGDLETAVTDVKLKEETVSPTSSSTDDQKDEEIEGEDLSNLEIIKHMPLQLGNPLIRTRRQSLALPTNPDMEICSSSHGGGTNKILKRKSLGILSSSEFNPSQSFIDSIELQKSELNRQVAKRKRLSKSFCGAAETLDNSIVDIDVRHLHKRSKLIGENSMAESHHESIENINTSKLSTKICSTPHQKADKNDSNNNIQRILNRCDEILEAANQAKLEAKINNKKNKRKLPKKLRKKTGSNLPKELNPENALRKVSNDIKRKDKTKTALSQAIKAADVILGKKKQSQHNTKEQDETESKKLSPDVLEAIQKSALMKKNCKKGITTNVHTTLTSAGNFMEMPHTPEKKKKKPTYIQLPTGKVSVEPATPKKRSVLAFNGTEFRESPITPYAVGFKVRQIPRSGSNDSTLSVLKNGKRKRDHDKLPKEHVFPKSQWTQSGLFIEEDIPKNRKTARSENQELAINRNFKENAIMRPDIKRNTKREMLILKDRRQKHGYY</sequence>
<feature type="region of interest" description="Disordered" evidence="1">
    <location>
        <begin position="455"/>
        <end position="488"/>
    </location>
</feature>